<gene>
    <name evidence="1" type="ORF">HID58_011592</name>
</gene>
<sequence>QRWFIQGFVEVSFLFDHALGERKEDDVSYIFYQHVVDLCLCSEKDAEMCYFLAVQTWGFCCDLVGYCAKTLANDYCRSAGVPGVLAVVQDTALRHLITVHNRYNLQVPLN</sequence>
<dbReference type="EMBL" id="JAGKQM010000003">
    <property type="protein sequence ID" value="KAH0934475.1"/>
    <property type="molecule type" value="Genomic_DNA"/>
</dbReference>
<feature type="non-terminal residue" evidence="1">
    <location>
        <position position="1"/>
    </location>
</feature>
<organism evidence="1 2">
    <name type="scientific">Brassica napus</name>
    <name type="common">Rape</name>
    <dbReference type="NCBI Taxonomy" id="3708"/>
    <lineage>
        <taxon>Eukaryota</taxon>
        <taxon>Viridiplantae</taxon>
        <taxon>Streptophyta</taxon>
        <taxon>Embryophyta</taxon>
        <taxon>Tracheophyta</taxon>
        <taxon>Spermatophyta</taxon>
        <taxon>Magnoliopsida</taxon>
        <taxon>eudicotyledons</taxon>
        <taxon>Gunneridae</taxon>
        <taxon>Pentapetalae</taxon>
        <taxon>rosids</taxon>
        <taxon>malvids</taxon>
        <taxon>Brassicales</taxon>
        <taxon>Brassicaceae</taxon>
        <taxon>Brassiceae</taxon>
        <taxon>Brassica</taxon>
    </lineage>
</organism>
<evidence type="ECO:0000313" key="2">
    <source>
        <dbReference type="Proteomes" id="UP000824890"/>
    </source>
</evidence>
<comment type="caution">
    <text evidence="1">The sequence shown here is derived from an EMBL/GenBank/DDBJ whole genome shotgun (WGS) entry which is preliminary data.</text>
</comment>
<dbReference type="Proteomes" id="UP000824890">
    <property type="component" value="Unassembled WGS sequence"/>
</dbReference>
<evidence type="ECO:0000313" key="1">
    <source>
        <dbReference type="EMBL" id="KAH0934475.1"/>
    </source>
</evidence>
<reference evidence="1 2" key="1">
    <citation type="submission" date="2021-05" db="EMBL/GenBank/DDBJ databases">
        <title>Genome Assembly of Synthetic Allotetraploid Brassica napus Reveals Homoeologous Exchanges between Subgenomes.</title>
        <authorList>
            <person name="Davis J.T."/>
        </authorList>
    </citation>
    <scope>NUCLEOTIDE SEQUENCE [LARGE SCALE GENOMIC DNA]</scope>
    <source>
        <strain evidence="2">cv. Da-Ae</strain>
        <tissue evidence="1">Seedling</tissue>
    </source>
</reference>
<name>A0ABQ8DYR6_BRANA</name>
<proteinExistence type="predicted"/>
<protein>
    <submittedName>
        <fullName evidence="1">Uncharacterized protein</fullName>
    </submittedName>
</protein>
<keyword evidence="2" id="KW-1185">Reference proteome</keyword>
<accession>A0ABQ8DYR6</accession>